<name>A0ABQ2DGM3_9DEIO</name>
<evidence type="ECO:0000313" key="2">
    <source>
        <dbReference type="EMBL" id="GGJ57273.1"/>
    </source>
</evidence>
<dbReference type="InterPro" id="IPR006175">
    <property type="entry name" value="YjgF/YER057c/UK114"/>
</dbReference>
<dbReference type="SUPFAM" id="SSF55298">
    <property type="entry name" value="YjgF-like"/>
    <property type="match status" value="1"/>
</dbReference>
<dbReference type="Pfam" id="PF01042">
    <property type="entry name" value="Ribonuc_L-PSP"/>
    <property type="match status" value="1"/>
</dbReference>
<evidence type="ECO:0000313" key="3">
    <source>
        <dbReference type="Proteomes" id="UP000632222"/>
    </source>
</evidence>
<dbReference type="EMBL" id="BMOD01000038">
    <property type="protein sequence ID" value="GGJ57273.1"/>
    <property type="molecule type" value="Genomic_DNA"/>
</dbReference>
<dbReference type="Gene3D" id="3.30.1330.40">
    <property type="entry name" value="RutC-like"/>
    <property type="match status" value="1"/>
</dbReference>
<organism evidence="2 3">
    <name type="scientific">Deinococcus roseus</name>
    <dbReference type="NCBI Taxonomy" id="392414"/>
    <lineage>
        <taxon>Bacteria</taxon>
        <taxon>Thermotogati</taxon>
        <taxon>Deinococcota</taxon>
        <taxon>Deinococci</taxon>
        <taxon>Deinococcales</taxon>
        <taxon>Deinococcaceae</taxon>
        <taxon>Deinococcus</taxon>
    </lineage>
</organism>
<dbReference type="CDD" id="cd00448">
    <property type="entry name" value="YjgF_YER057c_UK114_family"/>
    <property type="match status" value="1"/>
</dbReference>
<protein>
    <submittedName>
        <fullName evidence="2">Reactive intermediate/imine deaminase</fullName>
    </submittedName>
</protein>
<dbReference type="InterPro" id="IPR035959">
    <property type="entry name" value="RutC-like_sf"/>
</dbReference>
<dbReference type="Proteomes" id="UP000632222">
    <property type="component" value="Unassembled WGS sequence"/>
</dbReference>
<gene>
    <name evidence="2" type="ORF">GCM10008938_49240</name>
</gene>
<dbReference type="PANTHER" id="PTHR11803">
    <property type="entry name" value="2-IMINOBUTANOATE/2-IMINOPROPANOATE DEAMINASE RIDA"/>
    <property type="match status" value="1"/>
</dbReference>
<proteinExistence type="inferred from homology"/>
<comment type="similarity">
    <text evidence="1">Belongs to the RutC family.</text>
</comment>
<dbReference type="InterPro" id="IPR006056">
    <property type="entry name" value="RidA"/>
</dbReference>
<keyword evidence="3" id="KW-1185">Reference proteome</keyword>
<dbReference type="NCBIfam" id="TIGR00004">
    <property type="entry name" value="Rid family detoxifying hydrolase"/>
    <property type="match status" value="1"/>
</dbReference>
<accession>A0ABQ2DGM3</accession>
<dbReference type="PANTHER" id="PTHR11803:SF39">
    <property type="entry name" value="2-IMINOBUTANOATE_2-IMINOPROPANOATE DEAMINASE"/>
    <property type="match status" value="1"/>
</dbReference>
<comment type="caution">
    <text evidence="2">The sequence shown here is derived from an EMBL/GenBank/DDBJ whole genome shotgun (WGS) entry which is preliminary data.</text>
</comment>
<evidence type="ECO:0000256" key="1">
    <source>
        <dbReference type="ARBA" id="ARBA00010552"/>
    </source>
</evidence>
<dbReference type="RefSeq" id="WP_189008640.1">
    <property type="nucleotide sequence ID" value="NZ_BMOD01000038.1"/>
</dbReference>
<sequence length="125" mass="13687">MREIKNVPHAPKPAGPYSHAILANGFVFVSGQGPQNPETGEVPDNFEEQVRQTLRNVQTILEAAGTDLQHVVKVNSYLTDLTRFQAYNAVYREFFPDGPPARTTIAADLLGILVEIDCIAVLPDA</sequence>
<reference evidence="3" key="1">
    <citation type="journal article" date="2019" name="Int. J. Syst. Evol. Microbiol.">
        <title>The Global Catalogue of Microorganisms (GCM) 10K type strain sequencing project: providing services to taxonomists for standard genome sequencing and annotation.</title>
        <authorList>
            <consortium name="The Broad Institute Genomics Platform"/>
            <consortium name="The Broad Institute Genome Sequencing Center for Infectious Disease"/>
            <person name="Wu L."/>
            <person name="Ma J."/>
        </authorList>
    </citation>
    <scope>NUCLEOTIDE SEQUENCE [LARGE SCALE GENOMIC DNA]</scope>
    <source>
        <strain evidence="3">JCM 14370</strain>
    </source>
</reference>